<dbReference type="SUPFAM" id="SSF46785">
    <property type="entry name" value="Winged helix' DNA-binding domain"/>
    <property type="match status" value="1"/>
</dbReference>
<dbReference type="GO" id="GO:0003700">
    <property type="term" value="F:DNA-binding transcription factor activity"/>
    <property type="evidence" value="ECO:0007669"/>
    <property type="project" value="TreeGrafter"/>
</dbReference>
<dbReference type="KEGG" id="dsc:ABOD76_07805"/>
<reference evidence="1" key="1">
    <citation type="submission" date="2024-06" db="EMBL/GenBank/DDBJ databases">
        <title>Draft Genome Sequence of Deinococcus sonorensis Type Strain KR-87, a Biofilm Producing Representative of the Genus Deinococcus.</title>
        <authorList>
            <person name="Boren L.S."/>
            <person name="Grosso R.A."/>
            <person name="Hugenberg-Cox A.N."/>
            <person name="Hill J.T.E."/>
            <person name="Albert C.M."/>
            <person name="Tuohy J.M."/>
        </authorList>
    </citation>
    <scope>NUCLEOTIDE SEQUENCE</scope>
    <source>
        <strain evidence="1">KR-87</strain>
    </source>
</reference>
<dbReference type="RefSeq" id="WP_350244253.1">
    <property type="nucleotide sequence ID" value="NZ_CP158299.1"/>
</dbReference>
<dbReference type="AlphaFoldDB" id="A0AAU7UCJ2"/>
<gene>
    <name evidence="1" type="ORF">ABOD76_07805</name>
</gene>
<evidence type="ECO:0000313" key="1">
    <source>
        <dbReference type="EMBL" id="XBV86199.1"/>
    </source>
</evidence>
<dbReference type="PROSITE" id="PS51197">
    <property type="entry name" value="HTH_RRF2_2"/>
    <property type="match status" value="1"/>
</dbReference>
<dbReference type="InterPro" id="IPR036390">
    <property type="entry name" value="WH_DNA-bd_sf"/>
</dbReference>
<dbReference type="GO" id="GO:0005829">
    <property type="term" value="C:cytosol"/>
    <property type="evidence" value="ECO:0007669"/>
    <property type="project" value="TreeGrafter"/>
</dbReference>
<organism evidence="1">
    <name type="scientific">Deinococcus sonorensis KR-87</name>
    <dbReference type="NCBI Taxonomy" id="694439"/>
    <lineage>
        <taxon>Bacteria</taxon>
        <taxon>Thermotogati</taxon>
        <taxon>Deinococcota</taxon>
        <taxon>Deinococci</taxon>
        <taxon>Deinococcales</taxon>
        <taxon>Deinococcaceae</taxon>
        <taxon>Deinococcus</taxon>
    </lineage>
</organism>
<sequence length="138" mass="14912">MRSQYAVAIHILSMIALNPQRTFSSEDLASSVGTHAVVIRSIVKLLRAAGLVETHQGVAGIHLTHKPEELTLLQVYRAVDAPESVFRLHERPNPQCSVGGNILDTLGSVFGGAQEVLDDYLAKVTLADVMSDLARRIG</sequence>
<dbReference type="Pfam" id="PF02082">
    <property type="entry name" value="Rrf2"/>
    <property type="match status" value="1"/>
</dbReference>
<name>A0AAU7UCJ2_9DEIO</name>
<dbReference type="PANTHER" id="PTHR33221">
    <property type="entry name" value="WINGED HELIX-TURN-HELIX TRANSCRIPTIONAL REGULATOR, RRF2 FAMILY"/>
    <property type="match status" value="1"/>
</dbReference>
<dbReference type="Gene3D" id="1.10.10.10">
    <property type="entry name" value="Winged helix-like DNA-binding domain superfamily/Winged helix DNA-binding domain"/>
    <property type="match status" value="1"/>
</dbReference>
<proteinExistence type="predicted"/>
<dbReference type="EMBL" id="CP158299">
    <property type="protein sequence ID" value="XBV86199.1"/>
    <property type="molecule type" value="Genomic_DNA"/>
</dbReference>
<protein>
    <submittedName>
        <fullName evidence="1">Rrf2 family transcriptional regulator</fullName>
    </submittedName>
</protein>
<dbReference type="InterPro" id="IPR000944">
    <property type="entry name" value="Tscrpt_reg_Rrf2"/>
</dbReference>
<dbReference type="InterPro" id="IPR036388">
    <property type="entry name" value="WH-like_DNA-bd_sf"/>
</dbReference>
<dbReference type="PANTHER" id="PTHR33221:SF15">
    <property type="entry name" value="HTH-TYPE TRANSCRIPTIONAL REGULATOR YWGB-RELATED"/>
    <property type="match status" value="1"/>
</dbReference>
<accession>A0AAU7UCJ2</accession>